<evidence type="ECO:0000313" key="1">
    <source>
        <dbReference type="EMBL" id="CAF4899516.1"/>
    </source>
</evidence>
<name>A0A8S3CC18_9BILA</name>
<feature type="non-terminal residue" evidence="1">
    <location>
        <position position="44"/>
    </location>
</feature>
<dbReference type="EMBL" id="CAJOBH010167442">
    <property type="protein sequence ID" value="CAF4899516.1"/>
    <property type="molecule type" value="Genomic_DNA"/>
</dbReference>
<comment type="caution">
    <text evidence="1">The sequence shown here is derived from an EMBL/GenBank/DDBJ whole genome shotgun (WGS) entry which is preliminary data.</text>
</comment>
<dbReference type="Proteomes" id="UP000681967">
    <property type="component" value="Unassembled WGS sequence"/>
</dbReference>
<proteinExistence type="predicted"/>
<dbReference type="EMBL" id="CAJOBI010227422">
    <property type="protein sequence ID" value="CAF5056378.1"/>
    <property type="molecule type" value="Genomic_DNA"/>
</dbReference>
<evidence type="ECO:0000313" key="2">
    <source>
        <dbReference type="EMBL" id="CAF5056378.1"/>
    </source>
</evidence>
<gene>
    <name evidence="1" type="ORF">BYL167_LOCUS52108</name>
    <name evidence="2" type="ORF">SMN809_LOCUS59497</name>
</gene>
<dbReference type="AlphaFoldDB" id="A0A8S3CC18"/>
<dbReference type="Proteomes" id="UP000676336">
    <property type="component" value="Unassembled WGS sequence"/>
</dbReference>
<evidence type="ECO:0000313" key="3">
    <source>
        <dbReference type="Proteomes" id="UP000681967"/>
    </source>
</evidence>
<accession>A0A8S3CC18</accession>
<organism evidence="1 3">
    <name type="scientific">Rotaria magnacalcarata</name>
    <dbReference type="NCBI Taxonomy" id="392030"/>
    <lineage>
        <taxon>Eukaryota</taxon>
        <taxon>Metazoa</taxon>
        <taxon>Spiralia</taxon>
        <taxon>Gnathifera</taxon>
        <taxon>Rotifera</taxon>
        <taxon>Eurotatoria</taxon>
        <taxon>Bdelloidea</taxon>
        <taxon>Philodinida</taxon>
        <taxon>Philodinidae</taxon>
        <taxon>Rotaria</taxon>
    </lineage>
</organism>
<protein>
    <submittedName>
        <fullName evidence="1">Uncharacterized protein</fullName>
    </submittedName>
</protein>
<sequence length="44" mass="5219">MFDGGLNNEVPMILKHKLPDILQHEYEQCNQANFYLKHTFLSLQ</sequence>
<reference evidence="1" key="1">
    <citation type="submission" date="2021-02" db="EMBL/GenBank/DDBJ databases">
        <authorList>
            <person name="Nowell W R."/>
        </authorList>
    </citation>
    <scope>NUCLEOTIDE SEQUENCE</scope>
</reference>